<dbReference type="SUPFAM" id="SSF56300">
    <property type="entry name" value="Metallo-dependent phosphatases"/>
    <property type="match status" value="1"/>
</dbReference>
<organism evidence="5 6">
    <name type="scientific">Roseibium aggregatum</name>
    <dbReference type="NCBI Taxonomy" id="187304"/>
    <lineage>
        <taxon>Bacteria</taxon>
        <taxon>Pseudomonadati</taxon>
        <taxon>Pseudomonadota</taxon>
        <taxon>Alphaproteobacteria</taxon>
        <taxon>Hyphomicrobiales</taxon>
        <taxon>Stappiaceae</taxon>
        <taxon>Roseibium</taxon>
    </lineage>
</organism>
<dbReference type="InterPro" id="IPR036907">
    <property type="entry name" value="5'-Nucleotdase_C_sf"/>
</dbReference>
<dbReference type="Pfam" id="PF02872">
    <property type="entry name" value="5_nucleotid_C"/>
    <property type="match status" value="1"/>
</dbReference>
<dbReference type="InterPro" id="IPR006179">
    <property type="entry name" value="5_nucleotidase/apyrase"/>
</dbReference>
<dbReference type="OrthoDB" id="9803927at2"/>
<sequence length="670" mass="71558">MTKPKVDLCALVEKSADADLLREVLSPVLVRRADATPGAGELRMVAGTPNPAGRAERVFLLKGDPLAGPIRAIIAEDGALVPERRLADGERHVLRLMHFNDMHNHMTDMHPKRGNTHRMAQMVKRVNKARAAAADNETVLLLSGGDDHTGSIFDELLGWNGEEYVVDAGYRAASAAGVDIAVLGNHEFDRGAAQLKLGIERDAAFPVLSANVADSAHLTRDLDYVPAAIIEANQLRVGVIGLTTNIDIRTGTKDDPGMRVACPVEAATNLYKAVEAVSDVVVILSHCGYGKGMHQSGKAGALREIGEGDFSIAEAIGSLASKPVVIVGGHSHTELNTDGINPDNLVSGVLLTQAKANGAFLGEIAMSIAAGGGRDTWFSSVSLHPVKKRDDTVPEGVDGYDALEQDGDYDAAFETEIVEPMIAALDDKLAEVIGNVAEDAPVSTEQTLATRYTTETALANFINDTLVRQSETFPGGAVDFALFSATGLAKGIEPGEPLSYRAWFDVMPYADQVEIATMTGAEIRDMLDSNAKRLLRPEEVEETDTSAFVSRGLLHFSSGIRYKVALGDSVADARAVEITLAGKPVEEVLDRTFRFAFNTYVMLGAFSEAWNGKLISGGVADEIPSPDLRALSYENTGLVYRNELISAIRKMGTVTRVEGADLDGRLVIVA</sequence>
<name>A0A0M6YCM9_9HYPH</name>
<keyword evidence="6" id="KW-1185">Reference proteome</keyword>
<dbReference type="InterPro" id="IPR008334">
    <property type="entry name" value="5'-Nucleotdase_C"/>
</dbReference>
<feature type="domain" description="Calcineurin-like phosphoesterase" evidence="3">
    <location>
        <begin position="95"/>
        <end position="333"/>
    </location>
</feature>
<evidence type="ECO:0000259" key="3">
    <source>
        <dbReference type="Pfam" id="PF00149"/>
    </source>
</evidence>
<keyword evidence="2" id="KW-0378">Hydrolase</keyword>
<evidence type="ECO:0000259" key="4">
    <source>
        <dbReference type="Pfam" id="PF02872"/>
    </source>
</evidence>
<dbReference type="Proteomes" id="UP000048926">
    <property type="component" value="Unassembled WGS sequence"/>
</dbReference>
<evidence type="ECO:0000313" key="6">
    <source>
        <dbReference type="Proteomes" id="UP000048926"/>
    </source>
</evidence>
<dbReference type="Gene3D" id="3.60.21.10">
    <property type="match status" value="1"/>
</dbReference>
<keyword evidence="1" id="KW-0732">Signal</keyword>
<gene>
    <name evidence="5" type="primary">yfkN_4</name>
    <name evidence="5" type="ORF">LAL4801_05926</name>
</gene>
<dbReference type="GO" id="GO:0000166">
    <property type="term" value="F:nucleotide binding"/>
    <property type="evidence" value="ECO:0007669"/>
    <property type="project" value="UniProtKB-KW"/>
</dbReference>
<accession>A0A0M6YCM9</accession>
<dbReference type="EMBL" id="CXST01000007">
    <property type="protein sequence ID" value="CTQ47464.1"/>
    <property type="molecule type" value="Genomic_DNA"/>
</dbReference>
<feature type="domain" description="5'-Nucleotidase C-terminal" evidence="4">
    <location>
        <begin position="433"/>
        <end position="604"/>
    </location>
</feature>
<dbReference type="GO" id="GO:0009166">
    <property type="term" value="P:nucleotide catabolic process"/>
    <property type="evidence" value="ECO:0007669"/>
    <property type="project" value="InterPro"/>
</dbReference>
<dbReference type="AlphaFoldDB" id="A0A0M6YCM9"/>
<dbReference type="Pfam" id="PF00149">
    <property type="entry name" value="Metallophos"/>
    <property type="match status" value="1"/>
</dbReference>
<dbReference type="PANTHER" id="PTHR11575:SF24">
    <property type="entry name" value="5'-NUCLEOTIDASE"/>
    <property type="match status" value="1"/>
</dbReference>
<evidence type="ECO:0000256" key="2">
    <source>
        <dbReference type="RuleBase" id="RU362119"/>
    </source>
</evidence>
<dbReference type="SUPFAM" id="SSF55816">
    <property type="entry name" value="5'-nucleotidase (syn. UDP-sugar hydrolase), C-terminal domain"/>
    <property type="match status" value="1"/>
</dbReference>
<comment type="similarity">
    <text evidence="2">Belongs to the 5'-nucleotidase family.</text>
</comment>
<dbReference type="InterPro" id="IPR004843">
    <property type="entry name" value="Calcineurin-like_PHP"/>
</dbReference>
<dbReference type="RefSeq" id="WP_082444810.1">
    <property type="nucleotide sequence ID" value="NZ_CXST01000007.1"/>
</dbReference>
<dbReference type="InterPro" id="IPR029052">
    <property type="entry name" value="Metallo-depent_PP-like"/>
</dbReference>
<keyword evidence="2" id="KW-0547">Nucleotide-binding</keyword>
<evidence type="ECO:0000256" key="1">
    <source>
        <dbReference type="ARBA" id="ARBA00022729"/>
    </source>
</evidence>
<dbReference type="PRINTS" id="PR01607">
    <property type="entry name" value="APYRASEFAMLY"/>
</dbReference>
<dbReference type="Gene3D" id="3.90.780.10">
    <property type="entry name" value="5'-Nucleotidase, C-terminal domain"/>
    <property type="match status" value="1"/>
</dbReference>
<dbReference type="PANTHER" id="PTHR11575">
    <property type="entry name" value="5'-NUCLEOTIDASE-RELATED"/>
    <property type="match status" value="1"/>
</dbReference>
<dbReference type="GO" id="GO:0016787">
    <property type="term" value="F:hydrolase activity"/>
    <property type="evidence" value="ECO:0007669"/>
    <property type="project" value="UniProtKB-KW"/>
</dbReference>
<evidence type="ECO:0000313" key="5">
    <source>
        <dbReference type="EMBL" id="CTQ47464.1"/>
    </source>
</evidence>
<proteinExistence type="inferred from homology"/>
<reference evidence="6" key="1">
    <citation type="submission" date="2015-07" db="EMBL/GenBank/DDBJ databases">
        <authorList>
            <person name="Rodrigo-Torres Lidia"/>
            <person name="Arahal R.David."/>
        </authorList>
    </citation>
    <scope>NUCLEOTIDE SEQUENCE [LARGE SCALE GENOMIC DNA]</scope>
    <source>
        <strain evidence="6">CECT 4801</strain>
    </source>
</reference>
<protein>
    <submittedName>
        <fullName evidence="5">Trifunctional nucleotide phosphoesterase protein YfkN</fullName>
    </submittedName>
</protein>